<evidence type="ECO:0000313" key="1">
    <source>
        <dbReference type="EMBL" id="KKT01216.1"/>
    </source>
</evidence>
<proteinExistence type="predicted"/>
<name>A0A0G1DTK1_9BACT</name>
<dbReference type="AlphaFoldDB" id="A0A0G1DTK1"/>
<dbReference type="Proteomes" id="UP000034646">
    <property type="component" value="Unassembled WGS sequence"/>
</dbReference>
<gene>
    <name evidence="1" type="ORF">UV76_C0002G0129</name>
</gene>
<comment type="caution">
    <text evidence="1">The sequence shown here is derived from an EMBL/GenBank/DDBJ whole genome shotgun (WGS) entry which is preliminary data.</text>
</comment>
<organism evidence="1 2">
    <name type="scientific">Candidatus Nomurabacteria bacterium GW2011_GWA2_43_15</name>
    <dbReference type="NCBI Taxonomy" id="1618738"/>
    <lineage>
        <taxon>Bacteria</taxon>
        <taxon>Candidatus Nomuraibacteriota</taxon>
    </lineage>
</organism>
<reference evidence="1 2" key="1">
    <citation type="journal article" date="2015" name="Nature">
        <title>rRNA introns, odd ribosomes, and small enigmatic genomes across a large radiation of phyla.</title>
        <authorList>
            <person name="Brown C.T."/>
            <person name="Hug L.A."/>
            <person name="Thomas B.C."/>
            <person name="Sharon I."/>
            <person name="Castelle C.J."/>
            <person name="Singh A."/>
            <person name="Wilkins M.J."/>
            <person name="Williams K.H."/>
            <person name="Banfield J.F."/>
        </authorList>
    </citation>
    <scope>NUCLEOTIDE SEQUENCE [LARGE SCALE GENOMIC DNA]</scope>
</reference>
<accession>A0A0G1DTK1</accession>
<evidence type="ECO:0000313" key="2">
    <source>
        <dbReference type="Proteomes" id="UP000034646"/>
    </source>
</evidence>
<dbReference type="STRING" id="1618738.UV76_C0002G0129"/>
<sequence>MLLGLVIILIAAVAFLLFKDKTPKPYEGEAPRVTEETAEPVDWENKISDIKKAIGPEFLGARIEESYPLGIFQKGDITGDGAEEALVDLGSGGAYISSLVLMRMEDGKPVVVRFKQEDGKISSMMFLAGASVMNGEDAVMLPDKKAIYAGHWERDAGSSSGALVVCTVEAYQWNSQTQTFNFNSALSGEIKTEFCQKAGRLQE</sequence>
<protein>
    <submittedName>
        <fullName evidence="1">Uncharacterized protein</fullName>
    </submittedName>
</protein>
<dbReference type="EMBL" id="LCFS01000002">
    <property type="protein sequence ID" value="KKT01216.1"/>
    <property type="molecule type" value="Genomic_DNA"/>
</dbReference>